<accession>M5FND1</accession>
<protein>
    <submittedName>
        <fullName evidence="1">Uncharacterized protein</fullName>
    </submittedName>
</protein>
<dbReference type="HOGENOM" id="CLU_2497859_0_0_1"/>
<sequence>MVFVTTVKGFHNAPTCAEDVKTLSRVEESQDDDIDDNSVMHALLGAMGMDKNLIPPYPPSTKTVNELLVAPHKTPVSLELTLISSC</sequence>
<evidence type="ECO:0000313" key="2">
    <source>
        <dbReference type="Proteomes" id="UP000030653"/>
    </source>
</evidence>
<keyword evidence="2" id="KW-1185">Reference proteome</keyword>
<dbReference type="GeneID" id="63684424"/>
<organism evidence="1 2">
    <name type="scientific">Dacryopinax primogenitus (strain DJM 731)</name>
    <name type="common">Brown rot fungus</name>
    <dbReference type="NCBI Taxonomy" id="1858805"/>
    <lineage>
        <taxon>Eukaryota</taxon>
        <taxon>Fungi</taxon>
        <taxon>Dikarya</taxon>
        <taxon>Basidiomycota</taxon>
        <taxon>Agaricomycotina</taxon>
        <taxon>Dacrymycetes</taxon>
        <taxon>Dacrymycetales</taxon>
        <taxon>Dacrymycetaceae</taxon>
        <taxon>Dacryopinax</taxon>
    </lineage>
</organism>
<reference evidence="1 2" key="1">
    <citation type="journal article" date="2012" name="Science">
        <title>The Paleozoic origin of enzymatic lignin decomposition reconstructed from 31 fungal genomes.</title>
        <authorList>
            <person name="Floudas D."/>
            <person name="Binder M."/>
            <person name="Riley R."/>
            <person name="Barry K."/>
            <person name="Blanchette R.A."/>
            <person name="Henrissat B."/>
            <person name="Martinez A.T."/>
            <person name="Otillar R."/>
            <person name="Spatafora J.W."/>
            <person name="Yadav J.S."/>
            <person name="Aerts A."/>
            <person name="Benoit I."/>
            <person name="Boyd A."/>
            <person name="Carlson A."/>
            <person name="Copeland A."/>
            <person name="Coutinho P.M."/>
            <person name="de Vries R.P."/>
            <person name="Ferreira P."/>
            <person name="Findley K."/>
            <person name="Foster B."/>
            <person name="Gaskell J."/>
            <person name="Glotzer D."/>
            <person name="Gorecki P."/>
            <person name="Heitman J."/>
            <person name="Hesse C."/>
            <person name="Hori C."/>
            <person name="Igarashi K."/>
            <person name="Jurgens J.A."/>
            <person name="Kallen N."/>
            <person name="Kersten P."/>
            <person name="Kohler A."/>
            <person name="Kuees U."/>
            <person name="Kumar T.K.A."/>
            <person name="Kuo A."/>
            <person name="LaButti K."/>
            <person name="Larrondo L.F."/>
            <person name="Lindquist E."/>
            <person name="Ling A."/>
            <person name="Lombard V."/>
            <person name="Lucas S."/>
            <person name="Lundell T."/>
            <person name="Martin R."/>
            <person name="McLaughlin D.J."/>
            <person name="Morgenstern I."/>
            <person name="Morin E."/>
            <person name="Murat C."/>
            <person name="Nagy L.G."/>
            <person name="Nolan M."/>
            <person name="Ohm R.A."/>
            <person name="Patyshakuliyeva A."/>
            <person name="Rokas A."/>
            <person name="Ruiz-Duenas F.J."/>
            <person name="Sabat G."/>
            <person name="Salamov A."/>
            <person name="Samejima M."/>
            <person name="Schmutz J."/>
            <person name="Slot J.C."/>
            <person name="St John F."/>
            <person name="Stenlid J."/>
            <person name="Sun H."/>
            <person name="Sun S."/>
            <person name="Syed K."/>
            <person name="Tsang A."/>
            <person name="Wiebenga A."/>
            <person name="Young D."/>
            <person name="Pisabarro A."/>
            <person name="Eastwood D.C."/>
            <person name="Martin F."/>
            <person name="Cullen D."/>
            <person name="Grigoriev I.V."/>
            <person name="Hibbett D.S."/>
        </authorList>
    </citation>
    <scope>NUCLEOTIDE SEQUENCE [LARGE SCALE GENOMIC DNA]</scope>
    <source>
        <strain evidence="1 2">DJM-731 SS1</strain>
    </source>
</reference>
<evidence type="ECO:0000313" key="1">
    <source>
        <dbReference type="EMBL" id="EJT97235.1"/>
    </source>
</evidence>
<name>M5FND1_DACPD</name>
<gene>
    <name evidence="1" type="ORF">DACRYDRAFT_112180</name>
</gene>
<dbReference type="Proteomes" id="UP000030653">
    <property type="component" value="Unassembled WGS sequence"/>
</dbReference>
<dbReference type="RefSeq" id="XP_040624133.1">
    <property type="nucleotide sequence ID" value="XM_040769362.1"/>
</dbReference>
<dbReference type="EMBL" id="JH795878">
    <property type="protein sequence ID" value="EJT97235.1"/>
    <property type="molecule type" value="Genomic_DNA"/>
</dbReference>
<dbReference type="AlphaFoldDB" id="M5FND1"/>
<proteinExistence type="predicted"/>